<keyword evidence="5" id="KW-0675">Receptor</keyword>
<feature type="domain" description="Wall-associated receptor kinase galacturonan-binding" evidence="4">
    <location>
        <begin position="36"/>
        <end position="99"/>
    </location>
</feature>
<evidence type="ECO:0000256" key="3">
    <source>
        <dbReference type="SAM" id="SignalP"/>
    </source>
</evidence>
<gene>
    <name evidence="5" type="primary">LRK10L-1.2_6</name>
    <name evidence="5" type="ORF">CK203_011755</name>
</gene>
<dbReference type="GO" id="GO:0016020">
    <property type="term" value="C:membrane"/>
    <property type="evidence" value="ECO:0007669"/>
    <property type="project" value="UniProtKB-SubCell"/>
</dbReference>
<keyword evidence="2 3" id="KW-0732">Signal</keyword>
<organism evidence="5 6">
    <name type="scientific">Vitis vinifera</name>
    <name type="common">Grape</name>
    <dbReference type="NCBI Taxonomy" id="29760"/>
    <lineage>
        <taxon>Eukaryota</taxon>
        <taxon>Viridiplantae</taxon>
        <taxon>Streptophyta</taxon>
        <taxon>Embryophyta</taxon>
        <taxon>Tracheophyta</taxon>
        <taxon>Spermatophyta</taxon>
        <taxon>Magnoliopsida</taxon>
        <taxon>eudicotyledons</taxon>
        <taxon>Gunneridae</taxon>
        <taxon>Pentapetalae</taxon>
        <taxon>rosids</taxon>
        <taxon>Vitales</taxon>
        <taxon>Vitaceae</taxon>
        <taxon>Viteae</taxon>
        <taxon>Vitis</taxon>
    </lineage>
</organism>
<dbReference type="Pfam" id="PF13947">
    <property type="entry name" value="GUB_WAK_bind"/>
    <property type="match status" value="1"/>
</dbReference>
<keyword evidence="5" id="KW-0418">Kinase</keyword>
<evidence type="ECO:0000313" key="6">
    <source>
        <dbReference type="Proteomes" id="UP000288805"/>
    </source>
</evidence>
<keyword evidence="5" id="KW-0808">Transferase</keyword>
<proteinExistence type="predicted"/>
<dbReference type="GO" id="GO:0030247">
    <property type="term" value="F:polysaccharide binding"/>
    <property type="evidence" value="ECO:0007669"/>
    <property type="project" value="InterPro"/>
</dbReference>
<comment type="subcellular location">
    <subcellularLocation>
        <location evidence="1">Membrane</location>
        <topology evidence="1">Single-pass membrane protein</topology>
    </subcellularLocation>
</comment>
<feature type="signal peptide" evidence="3">
    <location>
        <begin position="1"/>
        <end position="28"/>
    </location>
</feature>
<sequence length="344" mass="37711">MIHARIPLSLLMHLAIFIFFFLLEKSLCVDPYFETCSLSRTCGGLNISFPFYIEGLQVPICGYPGFNVSCLHNTTILTISENPYIIHQIFYQNQTLRVSNALGNGCLPLGRDLLLPNEEFELAHPDGTDFFFFLSNCSAPLPDNLVRYKINCSGDDGASPVLAMSKGDSNWVLASEKCGREVKAPFEEKADDGSDEIGEELVRRGFMLKWKQATVACARGAVASVGIISVITISSVSAPTVLTLSIVYPVSCLSLQHAASLLGAFLEFPKYFHSNQLIPVINLVSLEVRLVPVIIRITLVFLENGGTSIYHQTYGAPVNATSINIRHLFSSVLNTTSTLSEFSS</sequence>
<accession>A0A438JU64</accession>
<dbReference type="PANTHER" id="PTHR33138:SF27">
    <property type="entry name" value="WALL-ASSOCIATED RECEPTOR KINASE C-TERMINAL DOMAIN-CONTAINING PROTEIN"/>
    <property type="match status" value="1"/>
</dbReference>
<dbReference type="AlphaFoldDB" id="A0A438JU64"/>
<evidence type="ECO:0000259" key="4">
    <source>
        <dbReference type="Pfam" id="PF13947"/>
    </source>
</evidence>
<evidence type="ECO:0000256" key="2">
    <source>
        <dbReference type="ARBA" id="ARBA00022729"/>
    </source>
</evidence>
<feature type="chain" id="PRO_5019201732" evidence="3">
    <location>
        <begin position="29"/>
        <end position="344"/>
    </location>
</feature>
<protein>
    <submittedName>
        <fullName evidence="5">Leaf rust 10 disease resistance locus receptor-like protein kinase-like 1.2</fullName>
    </submittedName>
</protein>
<dbReference type="GO" id="GO:0016301">
    <property type="term" value="F:kinase activity"/>
    <property type="evidence" value="ECO:0007669"/>
    <property type="project" value="UniProtKB-KW"/>
</dbReference>
<comment type="caution">
    <text evidence="5">The sequence shown here is derived from an EMBL/GenBank/DDBJ whole genome shotgun (WGS) entry which is preliminary data.</text>
</comment>
<dbReference type="PANTHER" id="PTHR33138">
    <property type="entry name" value="OS01G0690200 PROTEIN"/>
    <property type="match status" value="1"/>
</dbReference>
<reference evidence="5 6" key="1">
    <citation type="journal article" date="2018" name="PLoS Genet.">
        <title>Population sequencing reveals clonal diversity and ancestral inbreeding in the grapevine cultivar Chardonnay.</title>
        <authorList>
            <person name="Roach M.J."/>
            <person name="Johnson D.L."/>
            <person name="Bohlmann J."/>
            <person name="van Vuuren H.J."/>
            <person name="Jones S.J."/>
            <person name="Pretorius I.S."/>
            <person name="Schmidt S.A."/>
            <person name="Borneman A.R."/>
        </authorList>
    </citation>
    <scope>NUCLEOTIDE SEQUENCE [LARGE SCALE GENOMIC DNA]</scope>
    <source>
        <strain evidence="6">cv. Chardonnay</strain>
        <tissue evidence="5">Leaf</tissue>
    </source>
</reference>
<dbReference type="InterPro" id="IPR025287">
    <property type="entry name" value="WAK_GUB"/>
</dbReference>
<evidence type="ECO:0000256" key="1">
    <source>
        <dbReference type="ARBA" id="ARBA00004167"/>
    </source>
</evidence>
<name>A0A438JU64_VITVI</name>
<dbReference type="EMBL" id="QGNW01000027">
    <property type="protein sequence ID" value="RVX12496.1"/>
    <property type="molecule type" value="Genomic_DNA"/>
</dbReference>
<evidence type="ECO:0000313" key="5">
    <source>
        <dbReference type="EMBL" id="RVX12496.1"/>
    </source>
</evidence>
<dbReference type="Proteomes" id="UP000288805">
    <property type="component" value="Unassembled WGS sequence"/>
</dbReference>